<proteinExistence type="predicted"/>
<dbReference type="EMBL" id="JPRL01000001">
    <property type="protein sequence ID" value="KFF06466.1"/>
    <property type="molecule type" value="Genomic_DNA"/>
</dbReference>
<reference evidence="1 2" key="1">
    <citation type="submission" date="2014-07" db="EMBL/GenBank/DDBJ databases">
        <title>Genome of Flavobacterium reichenbachii LMG 25512.</title>
        <authorList>
            <person name="Stropko S.J."/>
            <person name="Pipes S.E."/>
            <person name="Newman J.D."/>
        </authorList>
    </citation>
    <scope>NUCLEOTIDE SEQUENCE [LARGE SCALE GENOMIC DNA]</scope>
    <source>
        <strain evidence="1 2">LMG 25512</strain>
    </source>
</reference>
<accession>A0A085ZPV2</accession>
<dbReference type="STRING" id="362418.IW19_13530"/>
<organism evidence="1 2">
    <name type="scientific">Flavobacterium reichenbachii</name>
    <dbReference type="NCBI Taxonomy" id="362418"/>
    <lineage>
        <taxon>Bacteria</taxon>
        <taxon>Pseudomonadati</taxon>
        <taxon>Bacteroidota</taxon>
        <taxon>Flavobacteriia</taxon>
        <taxon>Flavobacteriales</taxon>
        <taxon>Flavobacteriaceae</taxon>
        <taxon>Flavobacterium</taxon>
    </lineage>
</organism>
<evidence type="ECO:0000313" key="1">
    <source>
        <dbReference type="EMBL" id="KFF06466.1"/>
    </source>
</evidence>
<keyword evidence="2" id="KW-1185">Reference proteome</keyword>
<protein>
    <submittedName>
        <fullName evidence="1">Uncharacterized protein</fullName>
    </submittedName>
</protein>
<comment type="caution">
    <text evidence="1">The sequence shown here is derived from an EMBL/GenBank/DDBJ whole genome shotgun (WGS) entry which is preliminary data.</text>
</comment>
<gene>
    <name evidence="1" type="ORF">IW19_13530</name>
</gene>
<name>A0A085ZPV2_9FLAO</name>
<dbReference type="Proteomes" id="UP000028715">
    <property type="component" value="Unassembled WGS sequence"/>
</dbReference>
<dbReference type="AlphaFoldDB" id="A0A085ZPV2"/>
<sequence length="87" mass="10064">MQYDGGCYISQVSAASEHEAMRVWLNTLDVKPIDSFSEKDKKRLIMEDFIDEDPILISGCKNIWNICLRVRKNKMLAMINIVKTVEL</sequence>
<evidence type="ECO:0000313" key="2">
    <source>
        <dbReference type="Proteomes" id="UP000028715"/>
    </source>
</evidence>
<dbReference type="eggNOG" id="ENOG502ZY5H">
    <property type="taxonomic scope" value="Bacteria"/>
</dbReference>